<evidence type="ECO:0000259" key="13">
    <source>
        <dbReference type="PROSITE" id="PS50853"/>
    </source>
</evidence>
<dbReference type="SUPFAM" id="SSF52799">
    <property type="entry name" value="(Phosphotyrosine protein) phosphatases II"/>
    <property type="match status" value="2"/>
</dbReference>
<feature type="domain" description="Tyrosine specific protein phosphatases" evidence="12">
    <location>
        <begin position="1299"/>
        <end position="1373"/>
    </location>
</feature>
<evidence type="ECO:0000313" key="15">
    <source>
        <dbReference type="Proteomes" id="UP001318040"/>
    </source>
</evidence>
<dbReference type="Gene3D" id="3.10.200.10">
    <property type="entry name" value="Alpha carbonic anhydrase"/>
    <property type="match status" value="1"/>
</dbReference>
<dbReference type="InterPro" id="IPR050348">
    <property type="entry name" value="Protein-Tyr_Phosphatase"/>
</dbReference>
<name>A0AAJ7X2W1_PETMA</name>
<dbReference type="InterPro" id="IPR000387">
    <property type="entry name" value="Tyr_Pase_dom"/>
</dbReference>
<comment type="similarity">
    <text evidence="2">Belongs to the protein-tyrosine phosphatase family. Receptor class 5 subfamily.</text>
</comment>
<organism evidence="15 16">
    <name type="scientific">Petromyzon marinus</name>
    <name type="common">Sea lamprey</name>
    <dbReference type="NCBI Taxonomy" id="7757"/>
    <lineage>
        <taxon>Eukaryota</taxon>
        <taxon>Metazoa</taxon>
        <taxon>Chordata</taxon>
        <taxon>Craniata</taxon>
        <taxon>Vertebrata</taxon>
        <taxon>Cyclostomata</taxon>
        <taxon>Hyperoartia</taxon>
        <taxon>Petromyzontiformes</taxon>
        <taxon>Petromyzontidae</taxon>
        <taxon>Petromyzon</taxon>
    </lineage>
</organism>
<dbReference type="FunFam" id="3.90.190.10:FF:000068">
    <property type="entry name" value="receptor-type tyrosine-protein phosphatase zeta"/>
    <property type="match status" value="1"/>
</dbReference>
<evidence type="ECO:0000256" key="5">
    <source>
        <dbReference type="ARBA" id="ARBA00022801"/>
    </source>
</evidence>
<feature type="domain" description="Fibronectin type-III" evidence="13">
    <location>
        <begin position="330"/>
        <end position="431"/>
    </location>
</feature>
<reference evidence="16" key="1">
    <citation type="submission" date="2025-08" db="UniProtKB">
        <authorList>
            <consortium name="RefSeq"/>
        </authorList>
    </citation>
    <scope>IDENTIFICATION</scope>
    <source>
        <tissue evidence="16">Sperm</tissue>
    </source>
</reference>
<dbReference type="Pfam" id="PF00041">
    <property type="entry name" value="fn3"/>
    <property type="match status" value="1"/>
</dbReference>
<evidence type="ECO:0000256" key="4">
    <source>
        <dbReference type="ARBA" id="ARBA00022729"/>
    </source>
</evidence>
<gene>
    <name evidence="16" type="primary">LOC116947433</name>
</gene>
<evidence type="ECO:0000259" key="12">
    <source>
        <dbReference type="PROSITE" id="PS50056"/>
    </source>
</evidence>
<feature type="region of interest" description="Disordered" evidence="9">
    <location>
        <begin position="856"/>
        <end position="940"/>
    </location>
</feature>
<feature type="region of interest" description="Disordered" evidence="9">
    <location>
        <begin position="503"/>
        <end position="547"/>
    </location>
</feature>
<dbReference type="PROSITE" id="PS50055">
    <property type="entry name" value="TYR_PHOSPHATASE_PTP"/>
    <property type="match status" value="2"/>
</dbReference>
<accession>A0AAJ7X2W1</accession>
<feature type="domain" description="Tyrosine-protein phosphatase" evidence="11">
    <location>
        <begin position="1092"/>
        <end position="1382"/>
    </location>
</feature>
<evidence type="ECO:0000259" key="11">
    <source>
        <dbReference type="PROSITE" id="PS50055"/>
    </source>
</evidence>
<protein>
    <recommendedName>
        <fullName evidence="3">protein-tyrosine-phosphatase</fullName>
        <ecNumber evidence="3">3.1.3.48</ecNumber>
    </recommendedName>
</protein>
<dbReference type="KEGG" id="pmrn:116947433"/>
<dbReference type="Pfam" id="PF00102">
    <property type="entry name" value="Y_phosphatase"/>
    <property type="match status" value="2"/>
</dbReference>
<dbReference type="Proteomes" id="UP001318040">
    <property type="component" value="Chromosome 30"/>
</dbReference>
<evidence type="ECO:0000256" key="10">
    <source>
        <dbReference type="SAM" id="SignalP"/>
    </source>
</evidence>
<sequence length="1709" mass="183639">MAARLAFIIVAIASTSLKMPGQAGGSFSRWEHARERYKVRQHRASADWTYAGTTGPGYWPELYEGCRGERQSPIDIASEVQAEVLSPADGLEFEGWDVPSTTTTIKHDGKTVIVHLSGDYHLRGGGLQGRYRMAWLTFHWGHSNGTEGSEHRLSGRSFPLEVQIYGYSQEHHSSFAAAMKAGGNMAALSILFEIAKDNNSAYIPLLEAVKRVCQPDLHDKVSAFRPADLLPESTDEFFRYSGTTTTPPCAQGVEWTVFPRTVHISAHQLEALYGVLIMVRAGYAMLLEYLQDNFRPPQPLPSGADLVRYRVGPATPPTTEPPPAQVCASEPRNVTARGHNETAAMVTWERPAAVYAATIERYAVTCRKEGAGGDSPVERILTEGEQDTGAILGELQLGSVYWVEVQAVCAGTHAGPLSPPVRLEMTDIQESGVEGVVELLTYSERGHTTEKLSQNTVGEVIETSAEEDLETVTPEVHFVVKATSVNHKLNPIPGAAAIATSLPSPTSAVQTERAASSLQGPTDDSAAPVAFATTPSSPPAHGATNPGNTTAALVGSTALGENLKVTVAQATPSPATVAAEPVPVTHDAPRQTSFSDTSGETSTLEAPHTHTPRRPPAVAKATGGNEGVRGGANGPPPSVQAVSTAGPQPNHDAVSPPSRTAGVLGGGPLDAPARAQGATSSPTVWQEDLSAAHEPGRWRGAGAGGDESTFVTTASRGLTGSEPRRENQVSNPSGNDPPDATPSQTPSGKPAVANNIDSTFGSAHSKMIGVTTEPSANVTPLPSRAAAVAKAASGDEGAQSSTQEMESSDTTTSASSSAGYDVNKLSNAAGSAPELAEENFLPSESSAVEVTAAKDETTAVAHGSSGRGGDATEDDAGEGDGGDGATKTTESMGGKSSRADAVAPDPESYASGEERDGETGAGTLPPAPLSPTGGDPSAKGIAREEAGKAVLGDNRQWTDTPGKGEEIVRQSESVLESLPAIHTEVIESVTSKELDTGNVSRQLGVDVGGNVFVPLLVVSSLTFLCLVLLISVLIYWRKCFQTAHFYVEDNDSPRVIPAIPLAAMPAEEMEGIPVKQFPRHVARLYADGQRGFAQEFEEIQRSTMGNGVTADQTNHPENKSKNRYINIVAYDHSRVRLRVLSGKDSKHSDYINANYIEGYNKPRAYIATQGPLKGTFEDFWRMVWEQNVRVVVMITNLVEKGRVTGNEHNVYHMKGSYVDLQDSLRKCDQYWPSDGSSEEYGGVLVSLKSSKTLAFYTVRRFALRNTKQRRSGQRGGGERVLLQYHYTQWPDMGTPEYALPLLTFVKKSSAARLPDSGPVLVHCSAGVGRTGTYIVLDSMLQQIRDKGSVSVMAFLKHIRNQRNYLVQTEEQYVFIHEALLEAIQGRETEVASSSLHAYVNGILTPGPSGLTRVEKHFKLILQSGLHSDFTSAQKPCNQNKNRSTAVLPVESSRVELASLGDVEGSDYINASYIMGYSSSTEYIMTQHPLPNTIKDFWRMIWDYNVQLIIMLPGPNQDKDGEEFAYWPRRDQAMHCEGFGVSLISEDRLCLSSEEQVVIRELILEATQDDYVLEVKHFQCPRWPNPDGPISSVFELVNIVAKEALTRDGPTVVHDLLGSSVAGTFCALAALSRQLEEENSVDVFQAARMINLMRPGVFSDVEQYQYLYKALLSLVSARENSGNGVKPDGRNGASALLEDVTPEESLESLV</sequence>
<evidence type="ECO:0000256" key="7">
    <source>
        <dbReference type="ARBA" id="ARBA00023136"/>
    </source>
</evidence>
<feature type="compositionally biased region" description="Polar residues" evidence="9">
    <location>
        <begin position="590"/>
        <end position="604"/>
    </location>
</feature>
<dbReference type="InterPro" id="IPR003961">
    <property type="entry name" value="FN3_dom"/>
</dbReference>
<keyword evidence="6" id="KW-0904">Protein phosphatase</keyword>
<evidence type="ECO:0000256" key="2">
    <source>
        <dbReference type="ARBA" id="ARBA00006246"/>
    </source>
</evidence>
<feature type="compositionally biased region" description="Acidic residues" evidence="9">
    <location>
        <begin position="871"/>
        <end position="881"/>
    </location>
</feature>
<dbReference type="InterPro" id="IPR036398">
    <property type="entry name" value="CA_dom_sf"/>
</dbReference>
<feature type="chain" id="PRO_5042482544" description="protein-tyrosine-phosphatase" evidence="10">
    <location>
        <begin position="24"/>
        <end position="1709"/>
    </location>
</feature>
<dbReference type="SMART" id="SM00404">
    <property type="entry name" value="PTPc_motif"/>
    <property type="match status" value="2"/>
</dbReference>
<dbReference type="EC" id="3.1.3.48" evidence="3"/>
<evidence type="ECO:0000256" key="8">
    <source>
        <dbReference type="ARBA" id="ARBA00051722"/>
    </source>
</evidence>
<dbReference type="SMART" id="SM00194">
    <property type="entry name" value="PTPc"/>
    <property type="match status" value="2"/>
</dbReference>
<dbReference type="SUPFAM" id="SSF51069">
    <property type="entry name" value="Carbonic anhydrase"/>
    <property type="match status" value="1"/>
</dbReference>
<dbReference type="PANTHER" id="PTHR19134">
    <property type="entry name" value="RECEPTOR-TYPE TYROSINE-PROTEIN PHOSPHATASE"/>
    <property type="match status" value="1"/>
</dbReference>
<feature type="compositionally biased region" description="Polar residues" evidence="9">
    <location>
        <begin position="709"/>
        <end position="718"/>
    </location>
</feature>
<feature type="compositionally biased region" description="Gly residues" evidence="9">
    <location>
        <begin position="624"/>
        <end position="633"/>
    </location>
</feature>
<dbReference type="InterPro" id="IPR013783">
    <property type="entry name" value="Ig-like_fold"/>
</dbReference>
<dbReference type="PRINTS" id="PR00700">
    <property type="entry name" value="PRTYPHPHTASE"/>
</dbReference>
<evidence type="ECO:0000259" key="14">
    <source>
        <dbReference type="PROSITE" id="PS51144"/>
    </source>
</evidence>
<comment type="subcellular location">
    <subcellularLocation>
        <location evidence="1">Membrane</location>
        <topology evidence="1">Single-pass membrane protein</topology>
    </subcellularLocation>
</comment>
<feature type="region of interest" description="Disordered" evidence="9">
    <location>
        <begin position="1681"/>
        <end position="1709"/>
    </location>
</feature>
<feature type="region of interest" description="Disordered" evidence="9">
    <location>
        <begin position="572"/>
        <end position="757"/>
    </location>
</feature>
<feature type="region of interest" description="Disordered" evidence="9">
    <location>
        <begin position="773"/>
        <end position="821"/>
    </location>
</feature>
<evidence type="ECO:0000256" key="6">
    <source>
        <dbReference type="ARBA" id="ARBA00022912"/>
    </source>
</evidence>
<dbReference type="InterPro" id="IPR016130">
    <property type="entry name" value="Tyr_Pase_AS"/>
</dbReference>
<dbReference type="Pfam" id="PF00194">
    <property type="entry name" value="Carb_anhydrase"/>
    <property type="match status" value="1"/>
</dbReference>
<dbReference type="GO" id="GO:0004725">
    <property type="term" value="F:protein tyrosine phosphatase activity"/>
    <property type="evidence" value="ECO:0007669"/>
    <property type="project" value="UniProtKB-EC"/>
</dbReference>
<feature type="signal peptide" evidence="10">
    <location>
        <begin position="1"/>
        <end position="23"/>
    </location>
</feature>
<feature type="domain" description="Tyrosine specific protein phosphatases" evidence="12">
    <location>
        <begin position="1590"/>
        <end position="1664"/>
    </location>
</feature>
<dbReference type="InterPro" id="IPR036116">
    <property type="entry name" value="FN3_sf"/>
</dbReference>
<proteinExistence type="inferred from homology"/>
<dbReference type="PROSITE" id="PS50056">
    <property type="entry name" value="TYR_PHOSPHATASE_2"/>
    <property type="match status" value="2"/>
</dbReference>
<dbReference type="PROSITE" id="PS51144">
    <property type="entry name" value="ALPHA_CA_2"/>
    <property type="match status" value="1"/>
</dbReference>
<dbReference type="CDD" id="cd00063">
    <property type="entry name" value="FN3"/>
    <property type="match status" value="1"/>
</dbReference>
<feature type="compositionally biased region" description="Low complexity" evidence="9">
    <location>
        <begin position="808"/>
        <end position="818"/>
    </location>
</feature>
<dbReference type="InterPro" id="IPR029021">
    <property type="entry name" value="Prot-tyrosine_phosphatase-like"/>
</dbReference>
<dbReference type="SUPFAM" id="SSF49265">
    <property type="entry name" value="Fibronectin type III"/>
    <property type="match status" value="1"/>
</dbReference>
<dbReference type="PROSITE" id="PS50853">
    <property type="entry name" value="FN3"/>
    <property type="match status" value="1"/>
</dbReference>
<feature type="compositionally biased region" description="Polar residues" evidence="9">
    <location>
        <begin position="503"/>
        <end position="522"/>
    </location>
</feature>
<keyword evidence="4 10" id="KW-0732">Signal</keyword>
<dbReference type="Gene3D" id="2.60.40.10">
    <property type="entry name" value="Immunoglobulins"/>
    <property type="match status" value="1"/>
</dbReference>
<dbReference type="RefSeq" id="XP_032819052.1">
    <property type="nucleotide sequence ID" value="XM_032963161.1"/>
</dbReference>
<dbReference type="InterPro" id="IPR003595">
    <property type="entry name" value="Tyr_Pase_cat"/>
</dbReference>
<evidence type="ECO:0000313" key="16">
    <source>
        <dbReference type="RefSeq" id="XP_032819052.1"/>
    </source>
</evidence>
<dbReference type="FunFam" id="3.90.190.10:FF:000013">
    <property type="entry name" value="receptor-type tyrosine-protein phosphatase zeta isoform X1"/>
    <property type="match status" value="1"/>
</dbReference>
<evidence type="ECO:0000256" key="9">
    <source>
        <dbReference type="SAM" id="MobiDB-lite"/>
    </source>
</evidence>
<dbReference type="GO" id="GO:0016020">
    <property type="term" value="C:membrane"/>
    <property type="evidence" value="ECO:0007669"/>
    <property type="project" value="UniProtKB-SubCell"/>
</dbReference>
<dbReference type="InterPro" id="IPR000242">
    <property type="entry name" value="PTP_cat"/>
</dbReference>
<dbReference type="SMART" id="SM01057">
    <property type="entry name" value="Carb_anhydrase"/>
    <property type="match status" value="1"/>
</dbReference>
<keyword evidence="15" id="KW-1185">Reference proteome</keyword>
<dbReference type="Gene3D" id="3.90.190.10">
    <property type="entry name" value="Protein tyrosine phosphatase superfamily"/>
    <property type="match status" value="2"/>
</dbReference>
<evidence type="ECO:0000256" key="1">
    <source>
        <dbReference type="ARBA" id="ARBA00004167"/>
    </source>
</evidence>
<comment type="catalytic activity">
    <reaction evidence="8">
        <text>O-phospho-L-tyrosyl-[protein] + H2O = L-tyrosyl-[protein] + phosphate</text>
        <dbReference type="Rhea" id="RHEA:10684"/>
        <dbReference type="Rhea" id="RHEA-COMP:10136"/>
        <dbReference type="Rhea" id="RHEA-COMP:20101"/>
        <dbReference type="ChEBI" id="CHEBI:15377"/>
        <dbReference type="ChEBI" id="CHEBI:43474"/>
        <dbReference type="ChEBI" id="CHEBI:46858"/>
        <dbReference type="ChEBI" id="CHEBI:61978"/>
        <dbReference type="EC" id="3.1.3.48"/>
    </reaction>
</comment>
<dbReference type="PANTHER" id="PTHR19134:SF540">
    <property type="entry name" value="TYROSINE-PROTEIN PHOSPHATASE 99A"/>
    <property type="match status" value="1"/>
</dbReference>
<evidence type="ECO:0000256" key="3">
    <source>
        <dbReference type="ARBA" id="ARBA00013064"/>
    </source>
</evidence>
<keyword evidence="5" id="KW-0378">Hydrolase</keyword>
<dbReference type="InterPro" id="IPR001148">
    <property type="entry name" value="CA_dom"/>
</dbReference>
<feature type="domain" description="Alpha-carbonic anhydrase" evidence="14">
    <location>
        <begin position="46"/>
        <end position="309"/>
    </location>
</feature>
<feature type="domain" description="Tyrosine-protein phosphatase" evidence="11">
    <location>
        <begin position="1413"/>
        <end position="1673"/>
    </location>
</feature>
<keyword evidence="7" id="KW-0472">Membrane</keyword>
<dbReference type="PROSITE" id="PS00383">
    <property type="entry name" value="TYR_PHOSPHATASE_1"/>
    <property type="match status" value="1"/>
</dbReference>
<feature type="compositionally biased region" description="Acidic residues" evidence="9">
    <location>
        <begin position="1699"/>
        <end position="1709"/>
    </location>
</feature>